<sequence>MPQIRLPTPFDSKKMGPGNAGPAATIISDTTSFCKQRIHQFPNPKSGFPNAPKIRSPPSAPYSRAN</sequence>
<dbReference type="Proteomes" id="UP000004756">
    <property type="component" value="Unassembled WGS sequence"/>
</dbReference>
<feature type="region of interest" description="Disordered" evidence="1">
    <location>
        <begin position="1"/>
        <end position="24"/>
    </location>
</feature>
<proteinExistence type="predicted"/>
<reference evidence="2 3" key="2">
    <citation type="submission" date="2009-02" db="EMBL/GenBank/DDBJ databases">
        <title>Draft genome sequence of Clostridium asparagiforme (DSM 15981).</title>
        <authorList>
            <person name="Sudarsanam P."/>
            <person name="Ley R."/>
            <person name="Guruge J."/>
            <person name="Turnbaugh P.J."/>
            <person name="Mahowald M."/>
            <person name="Liep D."/>
            <person name="Gordon J."/>
        </authorList>
    </citation>
    <scope>NUCLEOTIDE SEQUENCE [LARGE SCALE GENOMIC DNA]</scope>
    <source>
        <strain evidence="2 3">DSM 15981</strain>
    </source>
</reference>
<accession>C0D0Y6</accession>
<evidence type="ECO:0000313" key="2">
    <source>
        <dbReference type="EMBL" id="EEG54999.1"/>
    </source>
</evidence>
<gene>
    <name evidence="2" type="ORF">CLOSTASPAR_02924</name>
</gene>
<protein>
    <submittedName>
        <fullName evidence="2">Uncharacterized protein</fullName>
    </submittedName>
</protein>
<evidence type="ECO:0000256" key="1">
    <source>
        <dbReference type="SAM" id="MobiDB-lite"/>
    </source>
</evidence>
<comment type="caution">
    <text evidence="2">The sequence shown here is derived from an EMBL/GenBank/DDBJ whole genome shotgun (WGS) entry which is preliminary data.</text>
</comment>
<dbReference type="AlphaFoldDB" id="C0D0Y6"/>
<evidence type="ECO:0000313" key="3">
    <source>
        <dbReference type="Proteomes" id="UP000004756"/>
    </source>
</evidence>
<name>C0D0Y6_9FIRM</name>
<reference evidence="2 3" key="1">
    <citation type="submission" date="2009-01" db="EMBL/GenBank/DDBJ databases">
        <authorList>
            <person name="Fulton L."/>
            <person name="Clifton S."/>
            <person name="Fulton B."/>
            <person name="Xu J."/>
            <person name="Minx P."/>
            <person name="Pepin K.H."/>
            <person name="Johnson M."/>
            <person name="Bhonagiri V."/>
            <person name="Nash W.E."/>
            <person name="Mardis E.R."/>
            <person name="Wilson R.K."/>
        </authorList>
    </citation>
    <scope>NUCLEOTIDE SEQUENCE [LARGE SCALE GENOMIC DNA]</scope>
    <source>
        <strain evidence="2 3">DSM 15981</strain>
    </source>
</reference>
<feature type="region of interest" description="Disordered" evidence="1">
    <location>
        <begin position="39"/>
        <end position="66"/>
    </location>
</feature>
<organism evidence="2 3">
    <name type="scientific">[Clostridium] asparagiforme DSM 15981</name>
    <dbReference type="NCBI Taxonomy" id="518636"/>
    <lineage>
        <taxon>Bacteria</taxon>
        <taxon>Bacillati</taxon>
        <taxon>Bacillota</taxon>
        <taxon>Clostridia</taxon>
        <taxon>Lachnospirales</taxon>
        <taxon>Lachnospiraceae</taxon>
        <taxon>Enterocloster</taxon>
    </lineage>
</organism>
<dbReference type="HOGENOM" id="CLU_2823363_0_0_9"/>
<keyword evidence="3" id="KW-1185">Reference proteome</keyword>
<dbReference type="EMBL" id="ACCJ01000195">
    <property type="protein sequence ID" value="EEG54999.1"/>
    <property type="molecule type" value="Genomic_DNA"/>
</dbReference>